<dbReference type="FunFam" id="3.40.5.50:FF:000001">
    <property type="entry name" value="DNA replication complex GINS protein PSF2"/>
    <property type="match status" value="1"/>
</dbReference>
<dbReference type="Gene3D" id="1.20.58.1020">
    <property type="match status" value="1"/>
</dbReference>
<proteinExistence type="inferred from homology"/>
<evidence type="ECO:0000256" key="1">
    <source>
        <dbReference type="ARBA" id="ARBA00004123"/>
    </source>
</evidence>
<dbReference type="GO" id="GO:0000811">
    <property type="term" value="C:GINS complex"/>
    <property type="evidence" value="ECO:0007669"/>
    <property type="project" value="TreeGrafter"/>
</dbReference>
<feature type="domain" description="GINS subunit" evidence="7">
    <location>
        <begin position="78"/>
        <end position="185"/>
    </location>
</feature>
<dbReference type="Gene3D" id="3.40.5.50">
    <property type="match status" value="1"/>
</dbReference>
<dbReference type="InterPro" id="IPR036224">
    <property type="entry name" value="GINS_bundle-like_dom_sf"/>
</dbReference>
<keyword evidence="10" id="KW-1185">Reference proteome</keyword>
<organism evidence="9 10">
    <name type="scientific">Chlorella sorokiniana</name>
    <name type="common">Freshwater green alga</name>
    <dbReference type="NCBI Taxonomy" id="3076"/>
    <lineage>
        <taxon>Eukaryota</taxon>
        <taxon>Viridiplantae</taxon>
        <taxon>Chlorophyta</taxon>
        <taxon>core chlorophytes</taxon>
        <taxon>Trebouxiophyceae</taxon>
        <taxon>Chlorellales</taxon>
        <taxon>Chlorellaceae</taxon>
        <taxon>Chlorella clade</taxon>
        <taxon>Chlorella</taxon>
    </lineage>
</organism>
<dbReference type="SUPFAM" id="SSF160059">
    <property type="entry name" value="PriA/YqbF domain"/>
    <property type="match status" value="1"/>
</dbReference>
<dbReference type="InterPro" id="IPR021151">
    <property type="entry name" value="GINS_A"/>
</dbReference>
<comment type="subcellular location">
    <subcellularLocation>
        <location evidence="1 5">Nucleus</location>
    </subcellularLocation>
</comment>
<comment type="subunit">
    <text evidence="5">Component of the GINS complex.</text>
</comment>
<evidence type="ECO:0000259" key="8">
    <source>
        <dbReference type="Pfam" id="PF25005"/>
    </source>
</evidence>
<evidence type="ECO:0000256" key="4">
    <source>
        <dbReference type="ARBA" id="ARBA00023242"/>
    </source>
</evidence>
<dbReference type="Proteomes" id="UP000239899">
    <property type="component" value="Unassembled WGS sequence"/>
</dbReference>
<evidence type="ECO:0000256" key="5">
    <source>
        <dbReference type="PIRNR" id="PIRNR028998"/>
    </source>
</evidence>
<keyword evidence="3 5" id="KW-0235">DNA replication</keyword>
<dbReference type="PIRSF" id="PIRSF028998">
    <property type="entry name" value="GINS_Psf2_subgr"/>
    <property type="match status" value="1"/>
</dbReference>
<comment type="caution">
    <text evidence="9">The sequence shown here is derived from an EMBL/GenBank/DDBJ whole genome shotgun (WGS) entry which is preliminary data.</text>
</comment>
<dbReference type="GO" id="GO:0006260">
    <property type="term" value="P:DNA replication"/>
    <property type="evidence" value="ECO:0007669"/>
    <property type="project" value="UniProtKB-KW"/>
</dbReference>
<dbReference type="PANTHER" id="PTHR12772:SF0">
    <property type="entry name" value="DNA REPLICATION COMPLEX GINS PROTEIN PSF2"/>
    <property type="match status" value="1"/>
</dbReference>
<dbReference type="EMBL" id="LHPG02000003">
    <property type="protein sequence ID" value="PRW59816.1"/>
    <property type="molecule type" value="Genomic_DNA"/>
</dbReference>
<dbReference type="SUPFAM" id="SSF158573">
    <property type="entry name" value="GINS helical bundle-like"/>
    <property type="match status" value="1"/>
</dbReference>
<dbReference type="InterPro" id="IPR007257">
    <property type="entry name" value="GINS_Psf2"/>
</dbReference>
<dbReference type="GO" id="GO:0000727">
    <property type="term" value="P:double-strand break repair via break-induced replication"/>
    <property type="evidence" value="ECO:0007669"/>
    <property type="project" value="TreeGrafter"/>
</dbReference>
<feature type="region of interest" description="Disordered" evidence="6">
    <location>
        <begin position="197"/>
        <end position="224"/>
    </location>
</feature>
<protein>
    <recommendedName>
        <fullName evidence="5">DNA replication complex GINS protein PSF2</fullName>
    </recommendedName>
</protein>
<evidence type="ECO:0000256" key="2">
    <source>
        <dbReference type="ARBA" id="ARBA00010565"/>
    </source>
</evidence>
<dbReference type="OrthoDB" id="1938138at2759"/>
<dbReference type="CDD" id="cd11712">
    <property type="entry name" value="GINS_A_psf2"/>
    <property type="match status" value="1"/>
</dbReference>
<evidence type="ECO:0000256" key="6">
    <source>
        <dbReference type="SAM" id="MobiDB-lite"/>
    </source>
</evidence>
<sequence>MAYCKQQHGITPEEMYFNAKDELITIVPNFSLPTENATATCISGEFGPFQPNREAQVPLWLAHTLWKRKRCAIKPPAWMNVEHLDAVLGLERQDASAFQPLPFHYIEIAHFLFTSGTDGNLPQEVFGDELARIKDLVELVQKARMSKILQGLATLGGAITVKLNNLAAMEINAVRPFFLGSLDMFFQLQRIEESSIGGTQPGGSLAPSTQQQAPARQLRQGAVR</sequence>
<evidence type="ECO:0000313" key="10">
    <source>
        <dbReference type="Proteomes" id="UP000239899"/>
    </source>
</evidence>
<comment type="similarity">
    <text evidence="2 5">Belongs to the GINS2/PSF2 family.</text>
</comment>
<evidence type="ECO:0000313" key="9">
    <source>
        <dbReference type="EMBL" id="PRW59816.1"/>
    </source>
</evidence>
<evidence type="ECO:0000259" key="7">
    <source>
        <dbReference type="Pfam" id="PF05916"/>
    </source>
</evidence>
<dbReference type="Pfam" id="PF05916">
    <property type="entry name" value="Sld5"/>
    <property type="match status" value="1"/>
</dbReference>
<evidence type="ECO:0000256" key="3">
    <source>
        <dbReference type="ARBA" id="ARBA00022705"/>
    </source>
</evidence>
<gene>
    <name evidence="9" type="ORF">C2E21_1563</name>
</gene>
<dbReference type="InterPro" id="IPR056784">
    <property type="entry name" value="PSF2_N"/>
</dbReference>
<dbReference type="CDD" id="cd21694">
    <property type="entry name" value="GINS_B_Psf2"/>
    <property type="match status" value="1"/>
</dbReference>
<dbReference type="STRING" id="3076.A0A2P6U0I1"/>
<dbReference type="Pfam" id="PF25005">
    <property type="entry name" value="PSF2_N"/>
    <property type="match status" value="1"/>
</dbReference>
<dbReference type="AlphaFoldDB" id="A0A2P6U0I1"/>
<accession>A0A2P6U0I1</accession>
<dbReference type="PANTHER" id="PTHR12772">
    <property type="entry name" value="DNA REPLICATION COMPLEX GINS PROTEIN PSF2"/>
    <property type="match status" value="1"/>
</dbReference>
<feature type="domain" description="DNA replication complex GINS protein PSF2 N-terminal" evidence="8">
    <location>
        <begin position="11"/>
        <end position="73"/>
    </location>
</feature>
<name>A0A2P6U0I1_CHLSO</name>
<keyword evidence="4 5" id="KW-0539">Nucleus</keyword>
<reference evidence="9 10" key="1">
    <citation type="journal article" date="2018" name="Plant J.">
        <title>Genome sequences of Chlorella sorokiniana UTEX 1602 and Micractinium conductrix SAG 241.80: implications to maltose excretion by a green alga.</title>
        <authorList>
            <person name="Arriola M.B."/>
            <person name="Velmurugan N."/>
            <person name="Zhang Y."/>
            <person name="Plunkett M.H."/>
            <person name="Hondzo H."/>
            <person name="Barney B.M."/>
        </authorList>
    </citation>
    <scope>NUCLEOTIDE SEQUENCE [LARGE SCALE GENOMIC DNA]</scope>
    <source>
        <strain evidence="10">UTEX 1602</strain>
    </source>
</reference>